<keyword evidence="13" id="KW-0275">Fatty acid biosynthesis</keyword>
<reference evidence="19 20" key="1">
    <citation type="submission" date="2019-07" db="EMBL/GenBank/DDBJ databases">
        <title>Buchnera limit thermal tolerance of host aphids.</title>
        <authorList>
            <person name="Zhang B."/>
            <person name="Moran N."/>
        </authorList>
    </citation>
    <scope>NUCLEOTIDE SEQUENCE [LARGE SCALE GENOMIC DNA]</scope>
    <source>
        <strain evidence="19 20">Afa-UT1</strain>
    </source>
</reference>
<dbReference type="RefSeq" id="WP_158347711.1">
    <property type="nucleotide sequence ID" value="NZ_CP042427.1"/>
</dbReference>
<evidence type="ECO:0000313" key="20">
    <source>
        <dbReference type="Proteomes" id="UP000325981"/>
    </source>
</evidence>
<evidence type="ECO:0000256" key="17">
    <source>
        <dbReference type="ARBA" id="ARBA00033040"/>
    </source>
</evidence>
<keyword evidence="9" id="KW-0106">Calcium</keyword>
<protein>
    <recommendedName>
        <fullName evidence="6">3-oxoacyl-[acyl-carrier-protein] reductase FabG</fullName>
        <ecNumber evidence="5">1.1.1.100</ecNumber>
    </recommendedName>
    <alternativeName>
        <fullName evidence="17">3-ketoacyl-acyl carrier protein reductase</fullName>
    </alternativeName>
    <alternativeName>
        <fullName evidence="14 16">Beta-Ketoacyl-acyl carrier protein reductase</fullName>
    </alternativeName>
    <alternativeName>
        <fullName evidence="15">Beta-ketoacyl-ACP reductase</fullName>
    </alternativeName>
</protein>
<evidence type="ECO:0000256" key="16">
    <source>
        <dbReference type="ARBA" id="ARBA00032683"/>
    </source>
</evidence>
<evidence type="ECO:0000256" key="15">
    <source>
        <dbReference type="ARBA" id="ARBA00029899"/>
    </source>
</evidence>
<accession>A0A5J6ZAV3</accession>
<dbReference type="InterPro" id="IPR002347">
    <property type="entry name" value="SDR_fam"/>
</dbReference>
<proteinExistence type="inferred from homology"/>
<dbReference type="InterPro" id="IPR036291">
    <property type="entry name" value="NAD(P)-bd_dom_sf"/>
</dbReference>
<dbReference type="Pfam" id="PF13561">
    <property type="entry name" value="adh_short_C2"/>
    <property type="match status" value="1"/>
</dbReference>
<dbReference type="GO" id="GO:0004316">
    <property type="term" value="F:3-oxoacyl-[acyl-carrier-protein] reductase (NADPH) activity"/>
    <property type="evidence" value="ECO:0007669"/>
    <property type="project" value="UniProtKB-EC"/>
</dbReference>
<evidence type="ECO:0000256" key="1">
    <source>
        <dbReference type="ARBA" id="ARBA00002607"/>
    </source>
</evidence>
<keyword evidence="8" id="KW-0276">Fatty acid metabolism</keyword>
<dbReference type="EMBL" id="CP042427">
    <property type="protein sequence ID" value="QFQ32522.1"/>
    <property type="molecule type" value="Genomic_DNA"/>
</dbReference>
<comment type="subunit">
    <text evidence="4">Homotetramer.</text>
</comment>
<dbReference type="PRINTS" id="PR00080">
    <property type="entry name" value="SDRFAMILY"/>
</dbReference>
<dbReference type="PRINTS" id="PR00081">
    <property type="entry name" value="GDHRDH"/>
</dbReference>
<evidence type="ECO:0000313" key="19">
    <source>
        <dbReference type="EMBL" id="QFQ32522.1"/>
    </source>
</evidence>
<keyword evidence="7" id="KW-0444">Lipid biosynthesis</keyword>
<dbReference type="Proteomes" id="UP000325981">
    <property type="component" value="Chromosome"/>
</dbReference>
<dbReference type="CDD" id="cd05333">
    <property type="entry name" value="BKR_SDR_c"/>
    <property type="match status" value="1"/>
</dbReference>
<evidence type="ECO:0000256" key="11">
    <source>
        <dbReference type="ARBA" id="ARBA00023002"/>
    </source>
</evidence>
<keyword evidence="10" id="KW-0521">NADP</keyword>
<evidence type="ECO:0000256" key="3">
    <source>
        <dbReference type="ARBA" id="ARBA00006484"/>
    </source>
</evidence>
<evidence type="ECO:0000256" key="12">
    <source>
        <dbReference type="ARBA" id="ARBA00023098"/>
    </source>
</evidence>
<evidence type="ECO:0000256" key="10">
    <source>
        <dbReference type="ARBA" id="ARBA00022857"/>
    </source>
</evidence>
<dbReference type="GO" id="GO:0006633">
    <property type="term" value="P:fatty acid biosynthetic process"/>
    <property type="evidence" value="ECO:0007669"/>
    <property type="project" value="UniProtKB-KW"/>
</dbReference>
<dbReference type="FunFam" id="3.40.50.720:FF:000173">
    <property type="entry name" value="3-oxoacyl-[acyl-carrier protein] reductase"/>
    <property type="match status" value="1"/>
</dbReference>
<comment type="function">
    <text evidence="1">Catalyzes the NADPH-dependent reduction of beta-ketoacyl-ACP substrates to beta-hydroxyacyl-ACP products, the first reductive step in the elongation cycle of fatty acid biosynthesis.</text>
</comment>
<dbReference type="Gene3D" id="3.40.50.720">
    <property type="entry name" value="NAD(P)-binding Rossmann-like Domain"/>
    <property type="match status" value="1"/>
</dbReference>
<evidence type="ECO:0000256" key="6">
    <source>
        <dbReference type="ARBA" id="ARBA00017650"/>
    </source>
</evidence>
<dbReference type="SUPFAM" id="SSF51735">
    <property type="entry name" value="NAD(P)-binding Rossmann-fold domains"/>
    <property type="match status" value="1"/>
</dbReference>
<evidence type="ECO:0000256" key="9">
    <source>
        <dbReference type="ARBA" id="ARBA00022837"/>
    </source>
</evidence>
<evidence type="ECO:0000256" key="18">
    <source>
        <dbReference type="ARBA" id="ARBA00048508"/>
    </source>
</evidence>
<dbReference type="PROSITE" id="PS00061">
    <property type="entry name" value="ADH_SHORT"/>
    <property type="match status" value="1"/>
</dbReference>
<evidence type="ECO:0000256" key="14">
    <source>
        <dbReference type="ARBA" id="ARBA00029743"/>
    </source>
</evidence>
<comment type="pathway">
    <text evidence="2">Lipid metabolism; fatty acid biosynthesis.</text>
</comment>
<comment type="catalytic activity">
    <reaction evidence="18">
        <text>a (3R)-hydroxyacyl-[ACP] + NADP(+) = a 3-oxoacyl-[ACP] + NADPH + H(+)</text>
        <dbReference type="Rhea" id="RHEA:17397"/>
        <dbReference type="Rhea" id="RHEA-COMP:9916"/>
        <dbReference type="Rhea" id="RHEA-COMP:9945"/>
        <dbReference type="ChEBI" id="CHEBI:15378"/>
        <dbReference type="ChEBI" id="CHEBI:57783"/>
        <dbReference type="ChEBI" id="CHEBI:58349"/>
        <dbReference type="ChEBI" id="CHEBI:78776"/>
        <dbReference type="ChEBI" id="CHEBI:78827"/>
        <dbReference type="EC" id="1.1.1.100"/>
    </reaction>
</comment>
<organism evidence="19 20">
    <name type="scientific">Buchnera aphidicola</name>
    <name type="common">Aphis fabae</name>
    <dbReference type="NCBI Taxonomy" id="571430"/>
    <lineage>
        <taxon>Bacteria</taxon>
        <taxon>Pseudomonadati</taxon>
        <taxon>Pseudomonadota</taxon>
        <taxon>Gammaproteobacteria</taxon>
        <taxon>Enterobacterales</taxon>
        <taxon>Erwiniaceae</taxon>
        <taxon>Buchnera</taxon>
    </lineage>
</organism>
<name>A0A5J6ZAV3_9GAMM</name>
<gene>
    <name evidence="19" type="ORF">FQV33_00715</name>
</gene>
<keyword evidence="12" id="KW-0443">Lipid metabolism</keyword>
<dbReference type="PANTHER" id="PTHR42879:SF2">
    <property type="entry name" value="3-OXOACYL-[ACYL-CARRIER-PROTEIN] REDUCTASE FABG"/>
    <property type="match status" value="1"/>
</dbReference>
<dbReference type="InterPro" id="IPR050259">
    <property type="entry name" value="SDR"/>
</dbReference>
<evidence type="ECO:0000256" key="8">
    <source>
        <dbReference type="ARBA" id="ARBA00022832"/>
    </source>
</evidence>
<dbReference type="AlphaFoldDB" id="A0A5J6ZAV3"/>
<keyword evidence="11" id="KW-0560">Oxidoreductase</keyword>
<dbReference type="EC" id="1.1.1.100" evidence="5"/>
<dbReference type="PANTHER" id="PTHR42879">
    <property type="entry name" value="3-OXOACYL-(ACYL-CARRIER-PROTEIN) REDUCTASE"/>
    <property type="match status" value="1"/>
</dbReference>
<evidence type="ECO:0000256" key="5">
    <source>
        <dbReference type="ARBA" id="ARBA00012948"/>
    </source>
</evidence>
<evidence type="ECO:0000256" key="7">
    <source>
        <dbReference type="ARBA" id="ARBA00022516"/>
    </source>
</evidence>
<dbReference type="NCBIfam" id="NF009466">
    <property type="entry name" value="PRK12826.1-2"/>
    <property type="match status" value="1"/>
</dbReference>
<dbReference type="InterPro" id="IPR020904">
    <property type="entry name" value="Sc_DH/Rdtase_CS"/>
</dbReference>
<comment type="similarity">
    <text evidence="3">Belongs to the short-chain dehydrogenases/reductases (SDR) family.</text>
</comment>
<evidence type="ECO:0000256" key="13">
    <source>
        <dbReference type="ARBA" id="ARBA00023160"/>
    </source>
</evidence>
<evidence type="ECO:0000256" key="4">
    <source>
        <dbReference type="ARBA" id="ARBA00011881"/>
    </source>
</evidence>
<sequence>MKITTKTALVTGANKGIGKAIAIKLLEQGIRVIGTSTNKYGVQTINKYLKKNGFGFILDLKDTNSITEKIKEIYKHKYSIDILVNNAGVKLDKLLVHMNNTEWEDIIKINLTSIFYTSKAVIRSMIKKKEGRIITINSIIGYTGNKGQINYSTAKSGLIGFHKSLALEVASKGITVNMVAPGLIQTDFIKNLNIFQYKKYLSNIPMKRLGKAEEIADAVIFLSSKKASYITGQTLHINGGMYM</sequence>
<evidence type="ECO:0000256" key="2">
    <source>
        <dbReference type="ARBA" id="ARBA00005194"/>
    </source>
</evidence>
<dbReference type="OrthoDB" id="9804774at2"/>